<comment type="caution">
    <text evidence="2">The sequence shown here is derived from an EMBL/GenBank/DDBJ whole genome shotgun (WGS) entry which is preliminary data.</text>
</comment>
<name>A0A8J2MH86_9NEOP</name>
<feature type="signal peptide" evidence="1">
    <location>
        <begin position="1"/>
        <end position="19"/>
    </location>
</feature>
<proteinExistence type="predicted"/>
<sequence>MSLHKIVILVLCYSSISKCIEENETAKITGPKDIGRQEAITLYRNKGSGIDLSNIHNPLLTNITAEKVLGVAPMSNETIPWNNIKRLIVPQDNVKASNLIENNNAELKEDAKKSKRDVSKQPVQIERGAAVIPSEAGVHSIGLPPLIAFNKNLSKIPVPIPNMSVVSYAKVNTLVHSP</sequence>
<accession>A0A8J2MH86</accession>
<reference evidence="2" key="1">
    <citation type="submission" date="2021-09" db="EMBL/GenBank/DDBJ databases">
        <authorList>
            <person name="Martin H S."/>
        </authorList>
    </citation>
    <scope>NUCLEOTIDE SEQUENCE</scope>
</reference>
<dbReference type="AlphaFoldDB" id="A0A8J2MH86"/>
<dbReference type="Proteomes" id="UP000789524">
    <property type="component" value="Unassembled WGS sequence"/>
</dbReference>
<keyword evidence="3" id="KW-1185">Reference proteome</keyword>
<evidence type="ECO:0000313" key="2">
    <source>
        <dbReference type="EMBL" id="CAG9558417.1"/>
    </source>
</evidence>
<dbReference type="OrthoDB" id="7356781at2759"/>
<dbReference type="EMBL" id="CAKASE010000043">
    <property type="protein sequence ID" value="CAG9558417.1"/>
    <property type="molecule type" value="Genomic_DNA"/>
</dbReference>
<evidence type="ECO:0000256" key="1">
    <source>
        <dbReference type="SAM" id="SignalP"/>
    </source>
</evidence>
<keyword evidence="1" id="KW-0732">Signal</keyword>
<organism evidence="2 3">
    <name type="scientific">Danaus chrysippus</name>
    <name type="common">African queen</name>
    <dbReference type="NCBI Taxonomy" id="151541"/>
    <lineage>
        <taxon>Eukaryota</taxon>
        <taxon>Metazoa</taxon>
        <taxon>Ecdysozoa</taxon>
        <taxon>Arthropoda</taxon>
        <taxon>Hexapoda</taxon>
        <taxon>Insecta</taxon>
        <taxon>Pterygota</taxon>
        <taxon>Neoptera</taxon>
        <taxon>Endopterygota</taxon>
        <taxon>Lepidoptera</taxon>
        <taxon>Glossata</taxon>
        <taxon>Ditrysia</taxon>
        <taxon>Papilionoidea</taxon>
        <taxon>Nymphalidae</taxon>
        <taxon>Danainae</taxon>
        <taxon>Danaini</taxon>
        <taxon>Danaina</taxon>
        <taxon>Danaus</taxon>
        <taxon>Anosia</taxon>
    </lineage>
</organism>
<feature type="chain" id="PRO_5035173753" evidence="1">
    <location>
        <begin position="20"/>
        <end position="178"/>
    </location>
</feature>
<protein>
    <submittedName>
        <fullName evidence="2">(African queen) hypothetical protein</fullName>
    </submittedName>
</protein>
<gene>
    <name evidence="2" type="ORF">DCHRY22_LOCUS542</name>
</gene>
<evidence type="ECO:0000313" key="3">
    <source>
        <dbReference type="Proteomes" id="UP000789524"/>
    </source>
</evidence>